<dbReference type="EMBL" id="KZ857391">
    <property type="protein sequence ID" value="RDX52168.1"/>
    <property type="molecule type" value="Genomic_DNA"/>
</dbReference>
<name>A0A371DI26_9APHY</name>
<reference evidence="1 2" key="1">
    <citation type="journal article" date="2018" name="Biotechnol. Biofuels">
        <title>Integrative visual omics of the white-rot fungus Polyporus brumalis exposes the biotechnological potential of its oxidative enzymes for delignifying raw plant biomass.</title>
        <authorList>
            <person name="Miyauchi S."/>
            <person name="Rancon A."/>
            <person name="Drula E."/>
            <person name="Hage H."/>
            <person name="Chaduli D."/>
            <person name="Favel A."/>
            <person name="Grisel S."/>
            <person name="Henrissat B."/>
            <person name="Herpoel-Gimbert I."/>
            <person name="Ruiz-Duenas F.J."/>
            <person name="Chevret D."/>
            <person name="Hainaut M."/>
            <person name="Lin J."/>
            <person name="Wang M."/>
            <person name="Pangilinan J."/>
            <person name="Lipzen A."/>
            <person name="Lesage-Meessen L."/>
            <person name="Navarro D."/>
            <person name="Riley R."/>
            <person name="Grigoriev I.V."/>
            <person name="Zhou S."/>
            <person name="Raouche S."/>
            <person name="Rosso M.N."/>
        </authorList>
    </citation>
    <scope>NUCLEOTIDE SEQUENCE [LARGE SCALE GENOMIC DNA]</scope>
    <source>
        <strain evidence="1 2">BRFM 1820</strain>
    </source>
</reference>
<organism evidence="1 2">
    <name type="scientific">Lentinus brumalis</name>
    <dbReference type="NCBI Taxonomy" id="2498619"/>
    <lineage>
        <taxon>Eukaryota</taxon>
        <taxon>Fungi</taxon>
        <taxon>Dikarya</taxon>
        <taxon>Basidiomycota</taxon>
        <taxon>Agaricomycotina</taxon>
        <taxon>Agaricomycetes</taxon>
        <taxon>Polyporales</taxon>
        <taxon>Polyporaceae</taxon>
        <taxon>Lentinus</taxon>
    </lineage>
</organism>
<accession>A0A371DI26</accession>
<proteinExistence type="predicted"/>
<evidence type="ECO:0000313" key="1">
    <source>
        <dbReference type="EMBL" id="RDX52168.1"/>
    </source>
</evidence>
<feature type="non-terminal residue" evidence="1">
    <location>
        <position position="1"/>
    </location>
</feature>
<keyword evidence="2" id="KW-1185">Reference proteome</keyword>
<gene>
    <name evidence="1" type="ORF">OH76DRAFT_1321816</name>
</gene>
<feature type="non-terminal residue" evidence="1">
    <location>
        <position position="235"/>
    </location>
</feature>
<protein>
    <submittedName>
        <fullName evidence="1">Uncharacterized protein</fullName>
    </submittedName>
</protein>
<dbReference type="AlphaFoldDB" id="A0A371DI26"/>
<dbReference type="OrthoDB" id="3253416at2759"/>
<dbReference type="Proteomes" id="UP000256964">
    <property type="component" value="Unassembled WGS sequence"/>
</dbReference>
<evidence type="ECO:0000313" key="2">
    <source>
        <dbReference type="Proteomes" id="UP000256964"/>
    </source>
</evidence>
<sequence>GRSVSWTKTQLFMGGKFLRQRRSPSAWNGFIQAKLAATNSELPPGRKWKLRDFTRQFSESLKIEYAKLSRAEKTALTEGLKIVRTTRVKIVRANPKAVAKYADTAFSDMEKDVCTSQIVLPPLVPIVTVQWTSIMSRTAMQGMYFAVRASTDHYQEPKMFLTSSAESFIREVLGMEPRTLCLRLEAWSVARLADQGASISPVQLRIMTKSKKKITMNYDNYEAKIVEKYGVELVG</sequence>